<comment type="caution">
    <text evidence="1">The sequence shown here is derived from an EMBL/GenBank/DDBJ whole genome shotgun (WGS) entry which is preliminary data.</text>
</comment>
<dbReference type="Proteomes" id="UP001218246">
    <property type="component" value="Unassembled WGS sequence"/>
</dbReference>
<organism evidence="1 2">
    <name type="scientific">Ectobacillus antri</name>
    <dbReference type="NCBI Taxonomy" id="2486280"/>
    <lineage>
        <taxon>Bacteria</taxon>
        <taxon>Bacillati</taxon>
        <taxon>Bacillota</taxon>
        <taxon>Bacilli</taxon>
        <taxon>Bacillales</taxon>
        <taxon>Bacillaceae</taxon>
        <taxon>Ectobacillus</taxon>
    </lineage>
</organism>
<proteinExistence type="predicted"/>
<name>A0ABT6H503_9BACI</name>
<reference evidence="1 2" key="1">
    <citation type="submission" date="2023-04" db="EMBL/GenBank/DDBJ databases">
        <title>Ectobacillus antri isolated from activated sludge.</title>
        <authorList>
            <person name="Yan P."/>
            <person name="Liu X."/>
        </authorList>
    </citation>
    <scope>NUCLEOTIDE SEQUENCE [LARGE SCALE GENOMIC DNA]</scope>
    <source>
        <strain evidence="1 2">C18H</strain>
    </source>
</reference>
<dbReference type="EMBL" id="JARULN010000005">
    <property type="protein sequence ID" value="MDG5753873.1"/>
    <property type="molecule type" value="Genomic_DNA"/>
</dbReference>
<gene>
    <name evidence="1" type="ORF">P6P90_07795</name>
</gene>
<dbReference type="RefSeq" id="WP_278018094.1">
    <property type="nucleotide sequence ID" value="NZ_JARRRY010000003.1"/>
</dbReference>
<protein>
    <submittedName>
        <fullName evidence="1">YheE family protein</fullName>
    </submittedName>
</protein>
<evidence type="ECO:0000313" key="2">
    <source>
        <dbReference type="Proteomes" id="UP001218246"/>
    </source>
</evidence>
<evidence type="ECO:0000313" key="1">
    <source>
        <dbReference type="EMBL" id="MDG5753873.1"/>
    </source>
</evidence>
<dbReference type="PIRSF" id="PIRSF037692">
    <property type="entry name" value="UCP037692"/>
    <property type="match status" value="1"/>
</dbReference>
<sequence length="67" mass="8239">MFTHFQYKPLFTSLPGWRISFFFQKTYYTATYHKDGRIEWGDTVPDARHEQEILAHIHELMLYHVYE</sequence>
<dbReference type="Pfam" id="PF17277">
    <property type="entry name" value="DUF5342"/>
    <property type="match status" value="1"/>
</dbReference>
<keyword evidence="2" id="KW-1185">Reference proteome</keyword>
<dbReference type="InterPro" id="IPR017263">
    <property type="entry name" value="UCP037692"/>
</dbReference>
<accession>A0ABT6H503</accession>